<keyword evidence="4" id="KW-0963">Cytoplasm</keyword>
<evidence type="ECO:0000256" key="6">
    <source>
        <dbReference type="ARBA" id="ARBA00023135"/>
    </source>
</evidence>
<dbReference type="AlphaFoldDB" id="A0A0S4TAI7"/>
<dbReference type="Pfam" id="PF16969">
    <property type="entry name" value="SRP68"/>
    <property type="match status" value="1"/>
</dbReference>
<dbReference type="GO" id="GO:0030942">
    <property type="term" value="F:endoplasmic reticulum signal peptide binding"/>
    <property type="evidence" value="ECO:0007669"/>
    <property type="project" value="InterPro"/>
</dbReference>
<evidence type="ECO:0000256" key="4">
    <source>
        <dbReference type="ARBA" id="ARBA00022490"/>
    </source>
</evidence>
<keyword evidence="5" id="KW-0694">RNA-binding</keyword>
<dbReference type="EMBL" id="JTAI01000044">
    <property type="protein sequence ID" value="PPS97323.1"/>
    <property type="molecule type" value="Genomic_DNA"/>
</dbReference>
<dbReference type="VEuPathDB" id="CryptoDB:CHUDEA1_2500"/>
<dbReference type="GO" id="GO:0008312">
    <property type="term" value="F:7S RNA binding"/>
    <property type="evidence" value="ECO:0007669"/>
    <property type="project" value="InterPro"/>
</dbReference>
<dbReference type="GO" id="GO:0005786">
    <property type="term" value="C:signal recognition particle, endoplasmic reticulum targeting"/>
    <property type="evidence" value="ECO:0007669"/>
    <property type="project" value="UniProtKB-KW"/>
</dbReference>
<gene>
    <name evidence="10" type="ORF">CHUDEA1_2500</name>
    <name evidence="11" type="ORF">GY17_00001258</name>
</gene>
<evidence type="ECO:0000313" key="11">
    <source>
        <dbReference type="EMBL" id="PPS97323.1"/>
    </source>
</evidence>
<dbReference type="InterPro" id="IPR026258">
    <property type="entry name" value="SRP68"/>
</dbReference>
<keyword evidence="7" id="KW-0539">Nucleus</keyword>
<accession>A0A0S4TAI7</accession>
<proteinExistence type="inferred from homology"/>
<evidence type="ECO:0000313" key="10">
    <source>
        <dbReference type="EMBL" id="CUV04192.1"/>
    </source>
</evidence>
<keyword evidence="12" id="KW-1185">Reference proteome</keyword>
<dbReference type="Proteomes" id="UP000199752">
    <property type="component" value="Chromosome 1"/>
</dbReference>
<dbReference type="OrthoDB" id="10255118at2759"/>
<dbReference type="InterPro" id="IPR034652">
    <property type="entry name" value="SRP68-RBD"/>
</dbReference>
<evidence type="ECO:0000256" key="8">
    <source>
        <dbReference type="ARBA" id="ARBA00023274"/>
    </source>
</evidence>
<dbReference type="InterPro" id="IPR038253">
    <property type="entry name" value="SRP68_N_sf"/>
</dbReference>
<evidence type="ECO:0000256" key="3">
    <source>
        <dbReference type="ARBA" id="ARBA00009352"/>
    </source>
</evidence>
<evidence type="ECO:0000256" key="1">
    <source>
        <dbReference type="ARBA" id="ARBA00004496"/>
    </source>
</evidence>
<reference evidence="11 12" key="1">
    <citation type="submission" date="2014-11" db="EMBL/GenBank/DDBJ databases">
        <title>Comparative genomic analysis of Cryptosporidium hominis reveals occurrence of genetic recombination in virulent subtypes.</title>
        <authorList>
            <person name="Guo Y."/>
            <person name="Tang K."/>
            <person name="Frace M."/>
            <person name="Li N."/>
            <person name="Roellig D.M."/>
            <person name="Sammons S."/>
            <person name="Knipe K."/>
            <person name="Rowe L."/>
            <person name="Feng Y."/>
            <person name="Xiao L."/>
        </authorList>
    </citation>
    <scope>NUCLEOTIDE SEQUENCE [LARGE SCALE GENOMIC DNA]</scope>
    <source>
        <strain evidence="11">30976</strain>
    </source>
</reference>
<dbReference type="PANTHER" id="PTHR12860:SF0">
    <property type="entry name" value="SIGNAL RECOGNITION PARTICLE SUBUNIT SRP68"/>
    <property type="match status" value="1"/>
</dbReference>
<comment type="similarity">
    <text evidence="3">Belongs to the SRP68 family.</text>
</comment>
<dbReference type="VEuPathDB" id="CryptoDB:GY17_00001258"/>
<name>A0A0S4TAI7_CRYHO</name>
<dbReference type="PANTHER" id="PTHR12860">
    <property type="entry name" value="SIGNAL RECOGNITION PARTICLE 68 KDA PROTEIN"/>
    <property type="match status" value="1"/>
</dbReference>
<evidence type="ECO:0000256" key="9">
    <source>
        <dbReference type="ARBA" id="ARBA00029498"/>
    </source>
</evidence>
<comment type="subcellular location">
    <subcellularLocation>
        <location evidence="1">Cytoplasm</location>
    </subcellularLocation>
    <subcellularLocation>
        <location evidence="2">Nucleus</location>
        <location evidence="2">Nucleolus</location>
    </subcellularLocation>
</comment>
<dbReference type="GO" id="GO:0005047">
    <property type="term" value="F:signal recognition particle binding"/>
    <property type="evidence" value="ECO:0007669"/>
    <property type="project" value="InterPro"/>
</dbReference>
<organism evidence="10">
    <name type="scientific">Cryptosporidium hominis</name>
    <dbReference type="NCBI Taxonomy" id="237895"/>
    <lineage>
        <taxon>Eukaryota</taxon>
        <taxon>Sar</taxon>
        <taxon>Alveolata</taxon>
        <taxon>Apicomplexa</taxon>
        <taxon>Conoidasida</taxon>
        <taxon>Coccidia</taxon>
        <taxon>Eucoccidiorida</taxon>
        <taxon>Eimeriorina</taxon>
        <taxon>Cryptosporidiidae</taxon>
        <taxon>Cryptosporidium</taxon>
    </lineage>
</organism>
<dbReference type="Proteomes" id="UP001429100">
    <property type="component" value="Unassembled WGS sequence"/>
</dbReference>
<evidence type="ECO:0000256" key="7">
    <source>
        <dbReference type="ARBA" id="ARBA00023242"/>
    </source>
</evidence>
<sequence>MESITNDIFDGLSNEITVKNDNFGDFGVEIGERIEFPLLVIVKHLQYQNGLKHKDFAQYTRYCSRKLHRLRSGLKMKCGRSKFQKSYTECSDYTNHKHLLLLILLIERNLSSGADLGCGTTKNVNTRLNKVNNRGRLHEIRKLRRGCNLSKLLVEVAKNRCTHRSIVEVQAYQSYILGNYYLKCSNWEKGAIELNKSLKLYQQLKLDVSIFEKFNILPHYNISKLSKSECVQAYDDQIMEMAPLIRLCLYHCKRLDISVHVCDNTVNVLKNNDSFNNSNMKFFYNNKEYNVPISNLEILLVELQENYKAVKEYIPSGDTEKILKLPGNVVIELFSETLMSSTTLRNKIHEEMTKASANNETSVINSCQSNEWVAFESYTKEFNSFVSIERDLIFVFQLMEYFNNPEFYTKLTFLNDEHWVNISHELQNSTAKKINSSRYPEEGVRICDIVNYTVSEISSSNKATHISDLIDILEIVNNNCRSLFLSHCFGQKGKFQEAFVLCDLVKSRLEIKETNFNKIYLDKDGIFQRIITLIKEININVNDMADKSYNIYLSNAATYETIQIKAMDFKNFNETLNDEAISPRVLPIPVKPIMFDIASDFILSPDLSNKIKKNGLVNKIFSKATSKFRLFK</sequence>
<dbReference type="CDD" id="cd15481">
    <property type="entry name" value="SRP68-RBD"/>
    <property type="match status" value="1"/>
</dbReference>
<dbReference type="Gene3D" id="1.10.3450.40">
    <property type="entry name" value="Signal recognition particle, SRP68 subunit, RNA-binding domain"/>
    <property type="match status" value="1"/>
</dbReference>
<evidence type="ECO:0000256" key="5">
    <source>
        <dbReference type="ARBA" id="ARBA00022884"/>
    </source>
</evidence>
<keyword evidence="8" id="KW-0687">Ribonucleoprotein</keyword>
<reference evidence="11 12" key="3">
    <citation type="submission" date="2017-10" db="EMBL/GenBank/DDBJ databases">
        <title>Consistent, comparative and evidence-based genome annotation and re-annotation for the closely-related species, Cryptosporidium parvum, C. hominis and C. tyzzeri.</title>
        <authorList>
            <person name="Baptista R.P."/>
            <person name="Li Y."/>
            <person name="Sateriale A."/>
            <person name="Striepen B."/>
            <person name="Kissinger J.C."/>
        </authorList>
    </citation>
    <scope>NUCLEOTIDE SEQUENCE [LARGE SCALE GENOMIC DNA]</scope>
    <source>
        <strain evidence="11">30976</strain>
    </source>
</reference>
<dbReference type="GO" id="GO:0005730">
    <property type="term" value="C:nucleolus"/>
    <property type="evidence" value="ECO:0007669"/>
    <property type="project" value="UniProtKB-SubCell"/>
</dbReference>
<dbReference type="GO" id="GO:0006614">
    <property type="term" value="P:SRP-dependent cotranslational protein targeting to membrane"/>
    <property type="evidence" value="ECO:0007669"/>
    <property type="project" value="InterPro"/>
</dbReference>
<reference evidence="10" key="2">
    <citation type="submission" date="2015-08" db="EMBL/GenBank/DDBJ databases">
        <authorList>
            <person name="Babu N.S."/>
            <person name="Beckwith C.J."/>
            <person name="Beseler K.G."/>
            <person name="Brison A."/>
            <person name="Carone J.V."/>
            <person name="Caskin T.P."/>
            <person name="Diamond M."/>
            <person name="Durham M.E."/>
            <person name="Foxe J.M."/>
            <person name="Go M."/>
            <person name="Henderson B.A."/>
            <person name="Jones I.B."/>
            <person name="McGettigan J.A."/>
            <person name="Micheletti S.J."/>
            <person name="Nasrallah M.E."/>
            <person name="Ortiz D."/>
            <person name="Piller C.R."/>
            <person name="Privatt S.R."/>
            <person name="Schneider S.L."/>
            <person name="Sharp S."/>
            <person name="Smith T.C."/>
            <person name="Stanton J.D."/>
            <person name="Ullery H.E."/>
            <person name="Wilson R.J."/>
            <person name="Serrano M.G."/>
            <person name="Buck G."/>
            <person name="Lee V."/>
            <person name="Wang Y."/>
            <person name="Carvalho R."/>
            <person name="Voegtly L."/>
            <person name="Shi R."/>
            <person name="Duckworth R."/>
            <person name="Johnson A."/>
            <person name="Loviza R."/>
            <person name="Walstead R."/>
            <person name="Shah Z."/>
            <person name="Kiflezghi M."/>
            <person name="Wade K."/>
            <person name="Ball S.L."/>
            <person name="Bradley K.W."/>
            <person name="Asai D.J."/>
            <person name="Bowman C.A."/>
            <person name="Russell D.A."/>
            <person name="Pope W.H."/>
            <person name="Jacobs-Sera D."/>
            <person name="Hendrix R.W."/>
            <person name="Hatfull G.F."/>
        </authorList>
    </citation>
    <scope>NUCLEOTIDE SEQUENCE [LARGE SCALE GENOMIC DNA]</scope>
</reference>
<dbReference type="VEuPathDB" id="CryptoDB:Chro.10280"/>
<evidence type="ECO:0000313" key="12">
    <source>
        <dbReference type="Proteomes" id="UP001429100"/>
    </source>
</evidence>
<dbReference type="EMBL" id="LN877947">
    <property type="protein sequence ID" value="CUV04192.1"/>
    <property type="molecule type" value="Genomic_DNA"/>
</dbReference>
<keyword evidence="6" id="KW-0733">Signal recognition particle</keyword>
<protein>
    <recommendedName>
        <fullName evidence="9">Signal recognition particle subunit SRP68</fullName>
    </recommendedName>
</protein>
<dbReference type="VEuPathDB" id="CryptoDB:ChTU502y2012_412g0500"/>
<evidence type="ECO:0000256" key="2">
    <source>
        <dbReference type="ARBA" id="ARBA00004604"/>
    </source>
</evidence>